<reference evidence="1 2" key="1">
    <citation type="submission" date="2023-02" db="EMBL/GenBank/DDBJ databases">
        <title>Genome sequence of Lentisphaera profundi SAORIC-696.</title>
        <authorList>
            <person name="Kim e."/>
            <person name="Cho J.-C."/>
            <person name="Choi A."/>
            <person name="Kang I."/>
        </authorList>
    </citation>
    <scope>NUCLEOTIDE SEQUENCE [LARGE SCALE GENOMIC DNA]</scope>
    <source>
        <strain evidence="1 2">SAORIC-696</strain>
    </source>
</reference>
<dbReference type="Proteomes" id="UP001214250">
    <property type="component" value="Chromosome 1"/>
</dbReference>
<gene>
    <name evidence="1" type="ORF">PQO03_02820</name>
</gene>
<accession>A0ABY7VRR5</accession>
<proteinExistence type="predicted"/>
<evidence type="ECO:0000313" key="2">
    <source>
        <dbReference type="Proteomes" id="UP001214250"/>
    </source>
</evidence>
<name>A0ABY7VRR5_9BACT</name>
<keyword evidence="2" id="KW-1185">Reference proteome</keyword>
<dbReference type="InterPro" id="IPR017853">
    <property type="entry name" value="GH"/>
</dbReference>
<organism evidence="1 2">
    <name type="scientific">Lentisphaera profundi</name>
    <dbReference type="NCBI Taxonomy" id="1658616"/>
    <lineage>
        <taxon>Bacteria</taxon>
        <taxon>Pseudomonadati</taxon>
        <taxon>Lentisphaerota</taxon>
        <taxon>Lentisphaeria</taxon>
        <taxon>Lentisphaerales</taxon>
        <taxon>Lentisphaeraceae</taxon>
        <taxon>Lentisphaera</taxon>
    </lineage>
</organism>
<dbReference type="SUPFAM" id="SSF51445">
    <property type="entry name" value="(Trans)glycosidases"/>
    <property type="match status" value="1"/>
</dbReference>
<evidence type="ECO:0008006" key="3">
    <source>
        <dbReference type="Google" id="ProtNLM"/>
    </source>
</evidence>
<sequence length="685" mass="78920">MTRMKQFFIAVLILNSCLVAWGESLLHPRNDHAPKLISNEMIQIFRQKNLNPKSLVQYEAGKWKIQARNQQPYQLFIRGDKHGWDLSSKLWLSFDIENKSAVELMVTGTVFESWNKVHGGVVVPAHSKETLYIHLPRKTEMFDDKDYLYSNIKGLPNGTYNNTWLKIDLSKIQNLDLDIFSKSGSLNFELSNLRGMADFVPLNNFKKAPKTRPYVDIYGQNNRDDWPGKIKNDQALHNSLLNEKRAMGARKKADYLSQFGGFLNAGKHVATGHFYTKKINGRWWFIDPEGYLFWSFGVTTITSKMYTKEPAFESLQSQTQSADELMYNKKSGWNPLGSNILKKYGANWRSAYAEMVHERIQSWGMNTLANWTQKEISGLQKTAYVVAVHFQRKEIKEGEHLKSLPDAYDPHFEKHIRSSLARYKKEAEDAWCLGFFVDNELDFGHHEYSIGKTIFEGNPNSFSRKVFVSKLQDKYSNIDELNKAWKTEFVSWDKLLGKLEMKTQACRQDMEMMSAAYLEKYYSSCSSSMKALAPNKLYLGSRIYQKENTLSLLAAARHCDVLSINNYDFSPLRVDWPKAIDTPVIIGEYHFGTRTESGVWGGGLCTSVDLSHAAEQFRYYSEQAMQDPRFVGAHYFQWSDQVVTGRKDGENYRIGFVSITDEPYAEMVEASRRAGKNMYSNRLAK</sequence>
<dbReference type="RefSeq" id="WP_274150955.1">
    <property type="nucleotide sequence ID" value="NZ_CP117811.1"/>
</dbReference>
<protein>
    <recommendedName>
        <fullName evidence="3">Glycoside hydrolase family 42 N-terminal domain-containing protein</fullName>
    </recommendedName>
</protein>
<dbReference type="Gene3D" id="3.20.20.80">
    <property type="entry name" value="Glycosidases"/>
    <property type="match status" value="1"/>
</dbReference>
<dbReference type="EMBL" id="CP117811">
    <property type="protein sequence ID" value="WDE96891.1"/>
    <property type="molecule type" value="Genomic_DNA"/>
</dbReference>
<evidence type="ECO:0000313" key="1">
    <source>
        <dbReference type="EMBL" id="WDE96891.1"/>
    </source>
</evidence>